<dbReference type="PANTHER" id="PTHR10173">
    <property type="entry name" value="METHIONINE SULFOXIDE REDUCTASE"/>
    <property type="match status" value="1"/>
</dbReference>
<proteinExistence type="inferred from homology"/>
<evidence type="ECO:0000256" key="5">
    <source>
        <dbReference type="ARBA" id="ARBA00022833"/>
    </source>
</evidence>
<keyword evidence="6" id="KW-0560">Oxidoreductase</keyword>
<dbReference type="EC" id="1.8.4.12" evidence="3"/>
<feature type="domain" description="MsrB" evidence="8">
    <location>
        <begin position="9"/>
        <end position="132"/>
    </location>
</feature>
<dbReference type="AlphaFoldDB" id="A0A0G1ZWJ5"/>
<dbReference type="GO" id="GO:0006979">
    <property type="term" value="P:response to oxidative stress"/>
    <property type="evidence" value="ECO:0007669"/>
    <property type="project" value="InterPro"/>
</dbReference>
<dbReference type="Proteomes" id="UP000034711">
    <property type="component" value="Unassembled WGS sequence"/>
</dbReference>
<dbReference type="GO" id="GO:0030091">
    <property type="term" value="P:protein repair"/>
    <property type="evidence" value="ECO:0007669"/>
    <property type="project" value="InterPro"/>
</dbReference>
<evidence type="ECO:0000313" key="9">
    <source>
        <dbReference type="EMBL" id="KKW32732.1"/>
    </source>
</evidence>
<dbReference type="SUPFAM" id="SSF51316">
    <property type="entry name" value="Mss4-like"/>
    <property type="match status" value="1"/>
</dbReference>
<dbReference type="InterPro" id="IPR011057">
    <property type="entry name" value="Mss4-like_sf"/>
</dbReference>
<dbReference type="EMBL" id="LCRI01000015">
    <property type="protein sequence ID" value="KKW32732.1"/>
    <property type="molecule type" value="Genomic_DNA"/>
</dbReference>
<dbReference type="NCBIfam" id="TIGR00357">
    <property type="entry name" value="peptide-methionine (R)-S-oxide reductase MsrB"/>
    <property type="match status" value="1"/>
</dbReference>
<comment type="cofactor">
    <cofactor evidence="1">
        <name>Zn(2+)</name>
        <dbReference type="ChEBI" id="CHEBI:29105"/>
    </cofactor>
</comment>
<comment type="similarity">
    <text evidence="2">Belongs to the MsrB Met sulfoxide reductase family.</text>
</comment>
<evidence type="ECO:0000256" key="2">
    <source>
        <dbReference type="ARBA" id="ARBA00007174"/>
    </source>
</evidence>
<sequence>MHAEIPKSENEWKKKLTPEQYKILRMKETEPAFSGEYYHNKETGMYLCAGCGAPLFSSEDKYDSGSGWPSFDRAVDEKNIKIAEDTSHGMKRLEIMCGRCGGHLGHIFDDGPQETTGKRFCVNSASLKFKKM</sequence>
<evidence type="ECO:0000256" key="4">
    <source>
        <dbReference type="ARBA" id="ARBA00022723"/>
    </source>
</evidence>
<dbReference type="GO" id="GO:0046872">
    <property type="term" value="F:metal ion binding"/>
    <property type="evidence" value="ECO:0007669"/>
    <property type="project" value="UniProtKB-KW"/>
</dbReference>
<dbReference type="InterPro" id="IPR002579">
    <property type="entry name" value="Met_Sox_Rdtase_MsrB_dom"/>
</dbReference>
<evidence type="ECO:0000313" key="10">
    <source>
        <dbReference type="Proteomes" id="UP000034711"/>
    </source>
</evidence>
<evidence type="ECO:0000256" key="1">
    <source>
        <dbReference type="ARBA" id="ARBA00001947"/>
    </source>
</evidence>
<dbReference type="GO" id="GO:0033743">
    <property type="term" value="F:peptide-methionine (R)-S-oxide reductase activity"/>
    <property type="evidence" value="ECO:0007669"/>
    <property type="project" value="UniProtKB-EC"/>
</dbReference>
<protein>
    <recommendedName>
        <fullName evidence="3">peptide-methionine (R)-S-oxide reductase</fullName>
        <ecNumber evidence="3">1.8.4.12</ecNumber>
    </recommendedName>
</protein>
<name>A0A0G1ZWJ5_9BACT</name>
<dbReference type="PANTHER" id="PTHR10173:SF52">
    <property type="entry name" value="METHIONINE-R-SULFOXIDE REDUCTASE B1"/>
    <property type="match status" value="1"/>
</dbReference>
<dbReference type="Gene3D" id="2.170.150.20">
    <property type="entry name" value="Peptide methionine sulfoxide reductase"/>
    <property type="match status" value="1"/>
</dbReference>
<dbReference type="InterPro" id="IPR028427">
    <property type="entry name" value="Met_Sox_Rdtase_MsrB"/>
</dbReference>
<organism evidence="9 10">
    <name type="scientific">Candidatus Uhrbacteria bacterium GW2011_GWA2_53_10</name>
    <dbReference type="NCBI Taxonomy" id="1618980"/>
    <lineage>
        <taxon>Bacteria</taxon>
        <taxon>Candidatus Uhriibacteriota</taxon>
    </lineage>
</organism>
<evidence type="ECO:0000256" key="6">
    <source>
        <dbReference type="ARBA" id="ARBA00023002"/>
    </source>
</evidence>
<dbReference type="PROSITE" id="PS51790">
    <property type="entry name" value="MSRB"/>
    <property type="match status" value="1"/>
</dbReference>
<gene>
    <name evidence="9" type="ORF">UY77_C0015G0017</name>
</gene>
<dbReference type="PATRIC" id="fig|1618980.3.peg.320"/>
<comment type="caution">
    <text evidence="9">The sequence shown here is derived from an EMBL/GenBank/DDBJ whole genome shotgun (WGS) entry which is preliminary data.</text>
</comment>
<evidence type="ECO:0000259" key="8">
    <source>
        <dbReference type="PROSITE" id="PS51790"/>
    </source>
</evidence>
<dbReference type="Pfam" id="PF01641">
    <property type="entry name" value="SelR"/>
    <property type="match status" value="1"/>
</dbReference>
<accession>A0A0G1ZWJ5</accession>
<evidence type="ECO:0000256" key="7">
    <source>
        <dbReference type="ARBA" id="ARBA00048488"/>
    </source>
</evidence>
<evidence type="ECO:0000256" key="3">
    <source>
        <dbReference type="ARBA" id="ARBA00012499"/>
    </source>
</evidence>
<comment type="catalytic activity">
    <reaction evidence="7">
        <text>L-methionyl-[protein] + [thioredoxin]-disulfide + H2O = L-methionyl-(R)-S-oxide-[protein] + [thioredoxin]-dithiol</text>
        <dbReference type="Rhea" id="RHEA:24164"/>
        <dbReference type="Rhea" id="RHEA-COMP:10698"/>
        <dbReference type="Rhea" id="RHEA-COMP:10700"/>
        <dbReference type="Rhea" id="RHEA-COMP:12313"/>
        <dbReference type="Rhea" id="RHEA-COMP:12314"/>
        <dbReference type="ChEBI" id="CHEBI:15377"/>
        <dbReference type="ChEBI" id="CHEBI:16044"/>
        <dbReference type="ChEBI" id="CHEBI:29950"/>
        <dbReference type="ChEBI" id="CHEBI:45764"/>
        <dbReference type="ChEBI" id="CHEBI:50058"/>
        <dbReference type="EC" id="1.8.4.12"/>
    </reaction>
</comment>
<keyword evidence="5" id="KW-0862">Zinc</keyword>
<reference evidence="9 10" key="1">
    <citation type="journal article" date="2015" name="Nature">
        <title>rRNA introns, odd ribosomes, and small enigmatic genomes across a large radiation of phyla.</title>
        <authorList>
            <person name="Brown C.T."/>
            <person name="Hug L.A."/>
            <person name="Thomas B.C."/>
            <person name="Sharon I."/>
            <person name="Castelle C.J."/>
            <person name="Singh A."/>
            <person name="Wilkins M.J."/>
            <person name="Williams K.H."/>
            <person name="Banfield J.F."/>
        </authorList>
    </citation>
    <scope>NUCLEOTIDE SEQUENCE [LARGE SCALE GENOMIC DNA]</scope>
</reference>
<keyword evidence="4" id="KW-0479">Metal-binding</keyword>
<dbReference type="FunFam" id="2.170.150.20:FF:000001">
    <property type="entry name" value="Peptide methionine sulfoxide reductase MsrB"/>
    <property type="match status" value="1"/>
</dbReference>
<dbReference type="GO" id="GO:0005737">
    <property type="term" value="C:cytoplasm"/>
    <property type="evidence" value="ECO:0007669"/>
    <property type="project" value="TreeGrafter"/>
</dbReference>